<dbReference type="GO" id="GO:0043565">
    <property type="term" value="F:sequence-specific DNA binding"/>
    <property type="evidence" value="ECO:0007669"/>
    <property type="project" value="InterPro"/>
</dbReference>
<dbReference type="InterPro" id="IPR025943">
    <property type="entry name" value="Sigma_54_int_dom_ATP-bd_2"/>
</dbReference>
<feature type="modified residue" description="4-aspartylphosphate" evidence="6">
    <location>
        <position position="57"/>
    </location>
</feature>
<dbReference type="Proteomes" id="UP000000343">
    <property type="component" value="Plasmid pACIX901"/>
</dbReference>
<dbReference type="OrthoDB" id="9803970at2"/>
<dbReference type="SUPFAM" id="SSF52540">
    <property type="entry name" value="P-loop containing nucleoside triphosphate hydrolases"/>
    <property type="match status" value="1"/>
</dbReference>
<evidence type="ECO:0000256" key="2">
    <source>
        <dbReference type="ARBA" id="ARBA00022840"/>
    </source>
</evidence>
<organism evidence="10">
    <name type="scientific">Granulicella tundricola (strain ATCC BAA-1859 / DSM 23138 / MP5ACTX9)</name>
    <dbReference type="NCBI Taxonomy" id="1198114"/>
    <lineage>
        <taxon>Bacteria</taxon>
        <taxon>Pseudomonadati</taxon>
        <taxon>Acidobacteriota</taxon>
        <taxon>Terriglobia</taxon>
        <taxon>Terriglobales</taxon>
        <taxon>Acidobacteriaceae</taxon>
        <taxon>Granulicella</taxon>
    </lineage>
</organism>
<keyword evidence="1" id="KW-0547">Nucleotide-binding</keyword>
<dbReference type="PROSITE" id="PS50045">
    <property type="entry name" value="SIGMA54_INTERACT_4"/>
    <property type="match status" value="1"/>
</dbReference>
<dbReference type="HOGENOM" id="CLU_000445_0_6_0"/>
<dbReference type="Gene3D" id="1.10.10.60">
    <property type="entry name" value="Homeodomain-like"/>
    <property type="match status" value="1"/>
</dbReference>
<dbReference type="InterPro" id="IPR027417">
    <property type="entry name" value="P-loop_NTPase"/>
</dbReference>
<dbReference type="EMBL" id="CP002481">
    <property type="protein sequence ID" value="ADW70931.1"/>
    <property type="molecule type" value="Genomic_DNA"/>
</dbReference>
<keyword evidence="2" id="KW-0067">ATP-binding</keyword>
<dbReference type="CDD" id="cd00156">
    <property type="entry name" value="REC"/>
    <property type="match status" value="1"/>
</dbReference>
<name>E8X647_GRATM</name>
<dbReference type="Gene3D" id="3.40.50.300">
    <property type="entry name" value="P-loop containing nucleotide triphosphate hydrolases"/>
    <property type="match status" value="1"/>
</dbReference>
<evidence type="ECO:0000259" key="7">
    <source>
        <dbReference type="PROSITE" id="PS50045"/>
    </source>
</evidence>
<dbReference type="InterPro" id="IPR001789">
    <property type="entry name" value="Sig_transdc_resp-reg_receiver"/>
</dbReference>
<feature type="domain" description="Response regulatory" evidence="8">
    <location>
        <begin position="8"/>
        <end position="122"/>
    </location>
</feature>
<dbReference type="SUPFAM" id="SSF52172">
    <property type="entry name" value="CheY-like"/>
    <property type="match status" value="1"/>
</dbReference>
<dbReference type="Pfam" id="PF25601">
    <property type="entry name" value="AAA_lid_14"/>
    <property type="match status" value="1"/>
</dbReference>
<gene>
    <name evidence="9" type="ordered locus">AciX9_4151</name>
</gene>
<dbReference type="Pfam" id="PF00072">
    <property type="entry name" value="Response_reg"/>
    <property type="match status" value="1"/>
</dbReference>
<dbReference type="SUPFAM" id="SSF46689">
    <property type="entry name" value="Homeodomain-like"/>
    <property type="match status" value="1"/>
</dbReference>
<evidence type="ECO:0000256" key="5">
    <source>
        <dbReference type="ARBA" id="ARBA00023163"/>
    </source>
</evidence>
<evidence type="ECO:0000256" key="4">
    <source>
        <dbReference type="ARBA" id="ARBA00023125"/>
    </source>
</evidence>
<dbReference type="Pfam" id="PF00158">
    <property type="entry name" value="Sigma54_activat"/>
    <property type="match status" value="1"/>
</dbReference>
<geneLocation type="plasmid" evidence="9 10">
    <name>pACIX901</name>
</geneLocation>
<dbReference type="InterPro" id="IPR002078">
    <property type="entry name" value="Sigma_54_int"/>
</dbReference>
<dbReference type="InterPro" id="IPR058031">
    <property type="entry name" value="AAA_lid_NorR"/>
</dbReference>
<dbReference type="KEGG" id="acm:AciX9_4151"/>
<protein>
    <submittedName>
        <fullName evidence="9">Two component, sigma54 specific, transcriptional regulator, Fis family</fullName>
    </submittedName>
</protein>
<dbReference type="RefSeq" id="WP_013572843.1">
    <property type="nucleotide sequence ID" value="NC_015057.1"/>
</dbReference>
<evidence type="ECO:0000256" key="1">
    <source>
        <dbReference type="ARBA" id="ARBA00022741"/>
    </source>
</evidence>
<dbReference type="CDD" id="cd00009">
    <property type="entry name" value="AAA"/>
    <property type="match status" value="1"/>
</dbReference>
<dbReference type="AlphaFoldDB" id="E8X647"/>
<evidence type="ECO:0000313" key="10">
    <source>
        <dbReference type="Proteomes" id="UP000000343"/>
    </source>
</evidence>
<dbReference type="InterPro" id="IPR011006">
    <property type="entry name" value="CheY-like_superfamily"/>
</dbReference>
<dbReference type="SMART" id="SM00448">
    <property type="entry name" value="REC"/>
    <property type="match status" value="1"/>
</dbReference>
<evidence type="ECO:0000256" key="3">
    <source>
        <dbReference type="ARBA" id="ARBA00023015"/>
    </source>
</evidence>
<keyword evidence="10" id="KW-1185">Reference proteome</keyword>
<dbReference type="Gene3D" id="1.10.8.60">
    <property type="match status" value="1"/>
</dbReference>
<evidence type="ECO:0000259" key="8">
    <source>
        <dbReference type="PROSITE" id="PS50110"/>
    </source>
</evidence>
<dbReference type="GO" id="GO:0000160">
    <property type="term" value="P:phosphorelay signal transduction system"/>
    <property type="evidence" value="ECO:0007669"/>
    <property type="project" value="InterPro"/>
</dbReference>
<dbReference type="PROSITE" id="PS00688">
    <property type="entry name" value="SIGMA54_INTERACT_3"/>
    <property type="match status" value="1"/>
</dbReference>
<accession>E8X647</accession>
<dbReference type="InterPro" id="IPR009057">
    <property type="entry name" value="Homeodomain-like_sf"/>
</dbReference>
<dbReference type="GO" id="GO:0006355">
    <property type="term" value="P:regulation of DNA-templated transcription"/>
    <property type="evidence" value="ECO:0007669"/>
    <property type="project" value="InterPro"/>
</dbReference>
<keyword evidence="5" id="KW-0804">Transcription</keyword>
<dbReference type="InterPro" id="IPR003593">
    <property type="entry name" value="AAA+_ATPase"/>
</dbReference>
<reference evidence="10" key="1">
    <citation type="submission" date="2011-01" db="EMBL/GenBank/DDBJ databases">
        <title>Complete sequence of plasmid1 of Acidobacterium sp. MP5ACTX9.</title>
        <authorList>
            <consortium name="US DOE Joint Genome Institute"/>
            <person name="Lucas S."/>
            <person name="Copeland A."/>
            <person name="Lapidus A."/>
            <person name="Cheng J.-F."/>
            <person name="Goodwin L."/>
            <person name="Pitluck S."/>
            <person name="Teshima H."/>
            <person name="Detter J.C."/>
            <person name="Han C."/>
            <person name="Tapia R."/>
            <person name="Land M."/>
            <person name="Hauser L."/>
            <person name="Kyrpides N."/>
            <person name="Ivanova N."/>
            <person name="Ovchinnikova G."/>
            <person name="Pagani I."/>
            <person name="Rawat S.R."/>
            <person name="Mannisto M."/>
            <person name="Haggblom M.M."/>
            <person name="Woyke T."/>
        </authorList>
    </citation>
    <scope>NUCLEOTIDE SEQUENCE [LARGE SCALE GENOMIC DNA]</scope>
    <source>
        <strain evidence="10">MP5ACTX9</strain>
        <plasmid evidence="10">Plasmid pACIX901</plasmid>
    </source>
</reference>
<dbReference type="GO" id="GO:0005524">
    <property type="term" value="F:ATP binding"/>
    <property type="evidence" value="ECO:0007669"/>
    <property type="project" value="UniProtKB-KW"/>
</dbReference>
<keyword evidence="3" id="KW-0805">Transcription regulation</keyword>
<dbReference type="PROSITE" id="PS00676">
    <property type="entry name" value="SIGMA54_INTERACT_2"/>
    <property type="match status" value="1"/>
</dbReference>
<evidence type="ECO:0000313" key="9">
    <source>
        <dbReference type="EMBL" id="ADW70931.1"/>
    </source>
</evidence>
<keyword evidence="6" id="KW-0597">Phosphoprotein</keyword>
<dbReference type="PANTHER" id="PTHR32071">
    <property type="entry name" value="TRANSCRIPTIONAL REGULATORY PROTEIN"/>
    <property type="match status" value="1"/>
</dbReference>
<dbReference type="PRINTS" id="PR01590">
    <property type="entry name" value="HTHFIS"/>
</dbReference>
<sequence>MNFAQPSSVLIVDDEAGIRTALRVNFARNGWTVETASGVTEAARLLESKEFHLVVSDMRMPDGNGLEVMRSARKVSPSTAVILLTAFGSVPDAVQAMRGGAFDYLTKPVSFEQLEEAAARVMQPVKDAIRPDTSDTGSIVGRAPQLLRAISRARAASSTDADVLVEAESGTGKELLARFIHEASNRARKPFIAVNCAAVPEHLLESELFGHARGAFTGATTAKPGKFELANGGTLLLDEIGEMPLNLQPKLLRALQEREFERLGETRSIKVDIRVIATTNVNLASMVDEGKFRSDLYYRLNVIPLSIPALKDRAGDIELLANYFVEKFAAKLGGPAPRLSAEFVDRLNAHNWPGNVRELGNFMRRVCSLHPSVLLDADCFDQEFQTRTKAIPAAASAPLVIAGAPIRQLERVHLENTLAMTQGNRTQAAEMLGISIRTMRNRIREYGLPPRRYA</sequence>
<keyword evidence="4" id="KW-0238">DNA-binding</keyword>
<proteinExistence type="predicted"/>
<feature type="domain" description="Sigma-54 factor interaction" evidence="7">
    <location>
        <begin position="139"/>
        <end position="368"/>
    </location>
</feature>
<dbReference type="PROSITE" id="PS50110">
    <property type="entry name" value="RESPONSE_REGULATORY"/>
    <property type="match status" value="1"/>
</dbReference>
<evidence type="ECO:0000256" key="6">
    <source>
        <dbReference type="PROSITE-ProRule" id="PRU00169"/>
    </source>
</evidence>
<dbReference type="FunFam" id="3.40.50.300:FF:000006">
    <property type="entry name" value="DNA-binding transcriptional regulator NtrC"/>
    <property type="match status" value="1"/>
</dbReference>
<dbReference type="Gene3D" id="3.40.50.2300">
    <property type="match status" value="1"/>
</dbReference>
<dbReference type="Pfam" id="PF02954">
    <property type="entry name" value="HTH_8"/>
    <property type="match status" value="1"/>
</dbReference>
<dbReference type="SMART" id="SM00382">
    <property type="entry name" value="AAA"/>
    <property type="match status" value="1"/>
</dbReference>
<keyword evidence="9" id="KW-0614">Plasmid</keyword>
<dbReference type="InterPro" id="IPR002197">
    <property type="entry name" value="HTH_Fis"/>
</dbReference>
<dbReference type="InterPro" id="IPR025944">
    <property type="entry name" value="Sigma_54_int_dom_CS"/>
</dbReference>